<evidence type="ECO:0000313" key="4">
    <source>
        <dbReference type="Proteomes" id="UP001415857"/>
    </source>
</evidence>
<name>A0AAP0RN65_LIQFO</name>
<reference evidence="3 4" key="1">
    <citation type="journal article" date="2024" name="Plant J.">
        <title>Genome sequences and population genomics reveal climatic adaptation and genomic divergence between two closely related sweetgum species.</title>
        <authorList>
            <person name="Xu W.Q."/>
            <person name="Ren C.Q."/>
            <person name="Zhang X.Y."/>
            <person name="Comes H.P."/>
            <person name="Liu X.H."/>
            <person name="Li Y.G."/>
            <person name="Kettle C.J."/>
            <person name="Jalonen R."/>
            <person name="Gaisberger H."/>
            <person name="Ma Y.Z."/>
            <person name="Qiu Y.X."/>
        </authorList>
    </citation>
    <scope>NUCLEOTIDE SEQUENCE [LARGE SCALE GENOMIC DNA]</scope>
    <source>
        <strain evidence="3">Hangzhou</strain>
    </source>
</reference>
<feature type="region of interest" description="Disordered" evidence="1">
    <location>
        <begin position="266"/>
        <end position="288"/>
    </location>
</feature>
<proteinExistence type="predicted"/>
<evidence type="ECO:0000259" key="2">
    <source>
        <dbReference type="SMART" id="SM00835"/>
    </source>
</evidence>
<dbReference type="InterPro" id="IPR011051">
    <property type="entry name" value="RmlC_Cupin_sf"/>
</dbReference>
<feature type="domain" description="Cupin type-1" evidence="2">
    <location>
        <begin position="12"/>
        <end position="148"/>
    </location>
</feature>
<evidence type="ECO:0000256" key="1">
    <source>
        <dbReference type="SAM" id="MobiDB-lite"/>
    </source>
</evidence>
<feature type="domain" description="Cupin type-1" evidence="2">
    <location>
        <begin position="190"/>
        <end position="362"/>
    </location>
</feature>
<gene>
    <name evidence="3" type="ORF">L1049_004392</name>
</gene>
<keyword evidence="4" id="KW-1185">Reference proteome</keyword>
<dbReference type="PANTHER" id="PTHR31189:SF13">
    <property type="entry name" value="CUPINCIN"/>
    <property type="match status" value="1"/>
</dbReference>
<dbReference type="AlphaFoldDB" id="A0AAP0RN65"/>
<dbReference type="Gene3D" id="2.60.120.10">
    <property type="entry name" value="Jelly Rolls"/>
    <property type="match status" value="2"/>
</dbReference>
<dbReference type="SUPFAM" id="SSF51182">
    <property type="entry name" value="RmlC-like cupins"/>
    <property type="match status" value="2"/>
</dbReference>
<dbReference type="InterPro" id="IPR006045">
    <property type="entry name" value="Cupin_1"/>
</dbReference>
<dbReference type="PANTHER" id="PTHR31189">
    <property type="entry name" value="OS03G0336100 PROTEIN-RELATED"/>
    <property type="match status" value="1"/>
</dbReference>
<dbReference type="Pfam" id="PF00190">
    <property type="entry name" value="Cupin_1"/>
    <property type="match status" value="2"/>
</dbReference>
<accession>A0AAP0RN65</accession>
<sequence>MKSQEGRVRVLQNFRERSKLLRGIENYRVEILEANPGTFILPKHCDAEALFFVAKGRAAISLIREGKREAFNLQTGDILRVPAGAPFYMVNKDDHEKLCVAKLIQPVFTPGHYETFFGPGGEDPESFYNAFSIEILEAALKTEGDRLKRLFGQQKQGAIVKASKEQIQSMSHHEEGGSWPFGGESSRGPFNLLKMRPSQSNEYGRLHEANCNDYKQLQDLDVAVSFANITKGSMEAPFFNSKATKISLVIDGDGYYEMACPHLSSSQSGEQHYGGGGSEERQSGPRYQKVSAQLRRGVVFIVPAGHPVVAVASNNQNLQIVCFEINARGNERYPLAGKRNVINQFEREAKELAFNVPAREVEQVFQNNKQDFFFPGPRQQRQGRASA</sequence>
<dbReference type="SMART" id="SM00835">
    <property type="entry name" value="Cupin_1"/>
    <property type="match status" value="2"/>
</dbReference>
<dbReference type="EMBL" id="JBBPBK010000007">
    <property type="protein sequence ID" value="KAK9281489.1"/>
    <property type="molecule type" value="Genomic_DNA"/>
</dbReference>
<protein>
    <recommendedName>
        <fullName evidence="2">Cupin type-1 domain-containing protein</fullName>
    </recommendedName>
</protein>
<evidence type="ECO:0000313" key="3">
    <source>
        <dbReference type="EMBL" id="KAK9281489.1"/>
    </source>
</evidence>
<dbReference type="InterPro" id="IPR014710">
    <property type="entry name" value="RmlC-like_jellyroll"/>
</dbReference>
<dbReference type="CDD" id="cd02245">
    <property type="entry name" value="cupin_7S_vicilin-like_C"/>
    <property type="match status" value="1"/>
</dbReference>
<dbReference type="InterPro" id="IPR050253">
    <property type="entry name" value="Seed_Storage-Functional"/>
</dbReference>
<dbReference type="Proteomes" id="UP001415857">
    <property type="component" value="Unassembled WGS sequence"/>
</dbReference>
<dbReference type="CDD" id="cd02244">
    <property type="entry name" value="cupin_7S_vicilin-like_N"/>
    <property type="match status" value="1"/>
</dbReference>
<comment type="caution">
    <text evidence="3">The sequence shown here is derived from an EMBL/GenBank/DDBJ whole genome shotgun (WGS) entry which is preliminary data.</text>
</comment>
<organism evidence="3 4">
    <name type="scientific">Liquidambar formosana</name>
    <name type="common">Formosan gum</name>
    <dbReference type="NCBI Taxonomy" id="63359"/>
    <lineage>
        <taxon>Eukaryota</taxon>
        <taxon>Viridiplantae</taxon>
        <taxon>Streptophyta</taxon>
        <taxon>Embryophyta</taxon>
        <taxon>Tracheophyta</taxon>
        <taxon>Spermatophyta</taxon>
        <taxon>Magnoliopsida</taxon>
        <taxon>eudicotyledons</taxon>
        <taxon>Gunneridae</taxon>
        <taxon>Pentapetalae</taxon>
        <taxon>Saxifragales</taxon>
        <taxon>Altingiaceae</taxon>
        <taxon>Liquidambar</taxon>
    </lineage>
</organism>